<evidence type="ECO:0000256" key="3">
    <source>
        <dbReference type="SAM" id="SignalP"/>
    </source>
</evidence>
<dbReference type="RefSeq" id="WP_146897431.1">
    <property type="nucleotide sequence ID" value="NZ_BJYS01000012.1"/>
</dbReference>
<keyword evidence="2" id="KW-0472">Membrane</keyword>
<dbReference type="InterPro" id="IPR019734">
    <property type="entry name" value="TPR_rpt"/>
</dbReference>
<protein>
    <recommendedName>
        <fullName evidence="4">SH3b domain-containing protein</fullName>
    </recommendedName>
</protein>
<dbReference type="Gene3D" id="2.30.30.40">
    <property type="entry name" value="SH3 Domains"/>
    <property type="match status" value="1"/>
</dbReference>
<feature type="transmembrane region" description="Helical" evidence="2">
    <location>
        <begin position="136"/>
        <end position="155"/>
    </location>
</feature>
<dbReference type="InterPro" id="IPR011990">
    <property type="entry name" value="TPR-like_helical_dom_sf"/>
</dbReference>
<dbReference type="Pfam" id="PF08239">
    <property type="entry name" value="SH3_3"/>
    <property type="match status" value="1"/>
</dbReference>
<name>A0A512AWR4_9BACT</name>
<keyword evidence="1" id="KW-0802">TPR repeat</keyword>
<reference evidence="5 6" key="1">
    <citation type="submission" date="2019-07" db="EMBL/GenBank/DDBJ databases">
        <title>Whole genome shotgun sequence of Adhaeribacter aerolatus NBRC 106133.</title>
        <authorList>
            <person name="Hosoyama A."/>
            <person name="Uohara A."/>
            <person name="Ohji S."/>
            <person name="Ichikawa N."/>
        </authorList>
    </citation>
    <scope>NUCLEOTIDE SEQUENCE [LARGE SCALE GENOMIC DNA]</scope>
    <source>
        <strain evidence="5 6">NBRC 106133</strain>
    </source>
</reference>
<evidence type="ECO:0000313" key="5">
    <source>
        <dbReference type="EMBL" id="GEO04161.1"/>
    </source>
</evidence>
<dbReference type="Proteomes" id="UP000321532">
    <property type="component" value="Unassembled WGS sequence"/>
</dbReference>
<feature type="repeat" description="TPR" evidence="1">
    <location>
        <begin position="61"/>
        <end position="94"/>
    </location>
</feature>
<feature type="chain" id="PRO_5022031073" description="SH3b domain-containing protein" evidence="3">
    <location>
        <begin position="25"/>
        <end position="255"/>
    </location>
</feature>
<evidence type="ECO:0000256" key="2">
    <source>
        <dbReference type="SAM" id="Phobius"/>
    </source>
</evidence>
<accession>A0A512AWR4</accession>
<dbReference type="SMART" id="SM00028">
    <property type="entry name" value="TPR"/>
    <property type="match status" value="1"/>
</dbReference>
<keyword evidence="3" id="KW-0732">Signal</keyword>
<dbReference type="OrthoDB" id="9776208at2"/>
<dbReference type="AlphaFoldDB" id="A0A512AWR4"/>
<keyword evidence="2" id="KW-0812">Transmembrane</keyword>
<comment type="caution">
    <text evidence="5">The sequence shown here is derived from an EMBL/GenBank/DDBJ whole genome shotgun (WGS) entry which is preliminary data.</text>
</comment>
<proteinExistence type="predicted"/>
<dbReference type="Gene3D" id="1.25.40.10">
    <property type="entry name" value="Tetratricopeptide repeat domain"/>
    <property type="match status" value="1"/>
</dbReference>
<feature type="domain" description="SH3b" evidence="4">
    <location>
        <begin position="200"/>
        <end position="249"/>
    </location>
</feature>
<dbReference type="SUPFAM" id="SSF48452">
    <property type="entry name" value="TPR-like"/>
    <property type="match status" value="1"/>
</dbReference>
<keyword evidence="6" id="KW-1185">Reference proteome</keyword>
<dbReference type="EMBL" id="BJYS01000012">
    <property type="protein sequence ID" value="GEO04161.1"/>
    <property type="molecule type" value="Genomic_DNA"/>
</dbReference>
<dbReference type="PROSITE" id="PS50005">
    <property type="entry name" value="TPR"/>
    <property type="match status" value="1"/>
</dbReference>
<gene>
    <name evidence="5" type="ORF">AAE02nite_18250</name>
</gene>
<evidence type="ECO:0000256" key="1">
    <source>
        <dbReference type="PROSITE-ProRule" id="PRU00339"/>
    </source>
</evidence>
<organism evidence="5 6">
    <name type="scientific">Adhaeribacter aerolatus</name>
    <dbReference type="NCBI Taxonomy" id="670289"/>
    <lineage>
        <taxon>Bacteria</taxon>
        <taxon>Pseudomonadati</taxon>
        <taxon>Bacteroidota</taxon>
        <taxon>Cytophagia</taxon>
        <taxon>Cytophagales</taxon>
        <taxon>Hymenobacteraceae</taxon>
        <taxon>Adhaeribacter</taxon>
    </lineage>
</organism>
<keyword evidence="2" id="KW-1133">Transmembrane helix</keyword>
<sequence length="255" mass="28995">MSLHNKKTYFFVLIVASFIPFAHAQGQESLYNKGVEELKRGSTKKAISIFEEIHAQGYESAELYNNLGTSYMQENKIGLAVLNYETAIILKTNNPQILENSTAVKNKVKKSSQNMQDDVITFFLKSLLFTFTIDEFAIVGINLLVFGLCLMTLYLRIKNFRIKQVGFGFLFISIFALTAACLQYYFRININRAVVIAPKLIVKNAPSFNAKTILTLNEGETVKLQDNFDGWYKVSWAKNKNGWVKESSLKKIILL</sequence>
<feature type="signal peptide" evidence="3">
    <location>
        <begin position="1"/>
        <end position="24"/>
    </location>
</feature>
<feature type="transmembrane region" description="Helical" evidence="2">
    <location>
        <begin position="167"/>
        <end position="186"/>
    </location>
</feature>
<evidence type="ECO:0000313" key="6">
    <source>
        <dbReference type="Proteomes" id="UP000321532"/>
    </source>
</evidence>
<evidence type="ECO:0000259" key="4">
    <source>
        <dbReference type="Pfam" id="PF08239"/>
    </source>
</evidence>
<dbReference type="InterPro" id="IPR003646">
    <property type="entry name" value="SH3-like_bac-type"/>
</dbReference>